<dbReference type="EMBL" id="LFYR01000391">
    <property type="protein sequence ID" value="KMZ74180.1"/>
    <property type="molecule type" value="Genomic_DNA"/>
</dbReference>
<name>A0A0K9Q153_ZOSMR</name>
<sequence length="1898" mass="218259">MFCVFISANSDEGSSSSCLLSSSIMYGGPLSFINVSDGREDADDGDPHCIRNVVEAAVVFQLTRSLIQGKKKTQGILSIFIISPYDSQVALIQDKLGMFSYNNTVILKVQTVERFQEDDGNAACDDLIIFSTVRANDTGSIGEVLSCSKKADFILKRTCHCLWIVGSSSTLIKSGSAWEAVVRDTQDRRCFFNAHEDELLSKSIVKIKEDLNQMDSLLDKDSVIFRTLRWTVVFSDEFKTKFMTIKSRYSKREVLYFLLKLAGGWRPRNYNTVADESSVQIIKKYRVGGMYVVCTVDVMMNLECTQVLKIWDFCHLFEIPSLVKRLGEIFQLHTKEYVNRCNLKQLERKLEVPISWKNGVKQFKTGDPHYESSGVSESLLLIKFYSLSSNVVHHLLTGRDGSELHLPFEVTDQEREMIMYPKSAFILGRSGTGKTTILTTKLIQREQLYYLSLEGLYNPIVCSSRVRSENRILRQLVLTVNSRLSTAIKNHVSCMMSFTYGDEYKVSSSGNLYMCNRDDSIGEYSDIPDSFTRLHPRYFPLVISFWKFLVMLDGSVVNSFFGRFEELKGILSDERGLWSSTVFHAFIRQKKVSYEHFSSNYWRHFDVNLTRKLEPSLVFKEIVCHIKGRDCCGQLGGSFLSRDEYISLSEARVSTLSSTLRGWVYDIFLAYENKKLKKGDFDLSDLVNDIHHRFCEGSAYAGVQMDFVYVDEIQDLTMKQISLLKYVCPNHEDGFVFAGDTAQTIASGNDFRFEDLKALFYTQFQLKSMIENKQHAADIFSPQLFNLTQNFRTHSGILKLAQSVVDLVYCFFPFTVDRLPPEHSFVGGELPSIIHSSDDNAIATIFQDSGHLNETTSSISNGFGAGQVILVRDDKTRHEITMLIGKKAIVLTVLESKGLEFQDVFLYNFFNSSPLRSQWRVIYNYMHTHSLLDSTQFPSFDVNKHSLLCSELKLLYVAITRTRQRLWICDATIGDDSKPMFDYWNSLHLVRTMELKEFLVQTNQVANSEIEWKNCGVKLFSEGNYEMAAISFDRAGDVYWGRWAKAAHLRASGSRILQTNFENGSKSINKAAEMYEEIKKYSMAAQCYIEIKCFKKAGLIYMKKFDDSRLEEAGDCFMEAQCWNLASQAYNKANKFSKCLSVCSKARLFPYGFHCIERWKIECCDCDFNVDRDFIASFLEKCVLYGLDDRKNVLRFVKSFSCSEDMRNFLLSRDYMNALIDIESQIGTKIDPNILQEAGLCEEASSYVLFQVLLYSLWDQNTEGSTGWPLTDFNRKAALLKRAKSLAKKSSSYLYDCVCLEACVLCNHSGDRLLDLIMHFNHAIELDHFISVFITARKILDIHLHSEICSFHREENPEFEAYDSHLMISEGKMSSSSLMFIWNYCKEMVIDVLGYLRLISEKSQDMVDSKNCERFCYEFLGVRKINDQKCAVRSSYAHWMKNVDHSSFHEIDDYVIMEIQQFASLSIIYWTEVLFYVGMEVVDKLRSLHIHSAKNLSSQVYTEVELADLIYISEVLKSIKDLDYHDPKNSMISQLNFLKHSFFSIVFPVDWRRTATKKMFLLRNSKNSLELYREILLENMVIVKNHKKMRFGQIGRIAMLMFGTCSGVNQMAYLEDTFLCPEWKVVINQLNTLNILSISQQICLVENLSVGLRTMFYVDFKKEVDYVTPQCFVYLVDRLVIFASSFQRSYYSTRSSILEVMMNPNQHQCLFNNLSRSSSFSAESFTCMHKTFDSAVDMITQLMYSANLTKDWIERLSNNQNSSIQLLISKLFIMIGLIYLNSDMEYDYLKYFIHSFKSYSSTDYDLLTKFGKFFGGGLEVKNFKDNFATALDEFGDPLVMIDHEKKSDDVLLHSSLKFCSKQIVINLSCLNEKDTMLDQLFQKNQLSSSYGTDDSSTI</sequence>
<dbReference type="PANTHER" id="PTHR21529:SF4">
    <property type="entry name" value="TPR AND ANKYRIN REPEAT-CONTAINING PROTEIN 1"/>
    <property type="match status" value="1"/>
</dbReference>
<dbReference type="Pfam" id="PF00580">
    <property type="entry name" value="UvrD-helicase"/>
    <property type="match status" value="1"/>
</dbReference>
<dbReference type="InterPro" id="IPR039904">
    <property type="entry name" value="TRANK1"/>
</dbReference>
<dbReference type="GO" id="GO:0004386">
    <property type="term" value="F:helicase activity"/>
    <property type="evidence" value="ECO:0007669"/>
    <property type="project" value="UniProtKB-UniRule"/>
</dbReference>
<dbReference type="SUPFAM" id="SSF52540">
    <property type="entry name" value="P-loop containing nucleoside triphosphate hydrolases"/>
    <property type="match status" value="1"/>
</dbReference>
<accession>A0A0K9Q153</accession>
<organism evidence="7 8">
    <name type="scientific">Zostera marina</name>
    <name type="common">Eelgrass</name>
    <dbReference type="NCBI Taxonomy" id="29655"/>
    <lineage>
        <taxon>Eukaryota</taxon>
        <taxon>Viridiplantae</taxon>
        <taxon>Streptophyta</taxon>
        <taxon>Embryophyta</taxon>
        <taxon>Tracheophyta</taxon>
        <taxon>Spermatophyta</taxon>
        <taxon>Magnoliopsida</taxon>
        <taxon>Liliopsida</taxon>
        <taxon>Zosteraceae</taxon>
        <taxon>Zostera</taxon>
    </lineage>
</organism>
<comment type="caution">
    <text evidence="7">The sequence shown here is derived from an EMBL/GenBank/DDBJ whole genome shotgun (WGS) entry which is preliminary data.</text>
</comment>
<keyword evidence="8" id="KW-1185">Reference proteome</keyword>
<feature type="domain" description="UvrD-like helicase ATP-binding" evidence="6">
    <location>
        <begin position="407"/>
        <end position="794"/>
    </location>
</feature>
<dbReference type="Gene3D" id="3.40.50.300">
    <property type="entry name" value="P-loop containing nucleotide triphosphate hydrolases"/>
    <property type="match status" value="3"/>
</dbReference>
<dbReference type="PANTHER" id="PTHR21529">
    <property type="entry name" value="MAMMARY TURMOR VIRUS RECEPTOR HOMOLOG 1, 2 MTVR1, 2"/>
    <property type="match status" value="1"/>
</dbReference>
<evidence type="ECO:0000256" key="5">
    <source>
        <dbReference type="PROSITE-ProRule" id="PRU00560"/>
    </source>
</evidence>
<evidence type="ECO:0000259" key="6">
    <source>
        <dbReference type="PROSITE" id="PS51198"/>
    </source>
</evidence>
<reference evidence="8" key="1">
    <citation type="journal article" date="2016" name="Nature">
        <title>The genome of the seagrass Zostera marina reveals angiosperm adaptation to the sea.</title>
        <authorList>
            <person name="Olsen J.L."/>
            <person name="Rouze P."/>
            <person name="Verhelst B."/>
            <person name="Lin Y.-C."/>
            <person name="Bayer T."/>
            <person name="Collen J."/>
            <person name="Dattolo E."/>
            <person name="De Paoli E."/>
            <person name="Dittami S."/>
            <person name="Maumus F."/>
            <person name="Michel G."/>
            <person name="Kersting A."/>
            <person name="Lauritano C."/>
            <person name="Lohaus R."/>
            <person name="Toepel M."/>
            <person name="Tonon T."/>
            <person name="Vanneste K."/>
            <person name="Amirebrahimi M."/>
            <person name="Brakel J."/>
            <person name="Bostroem C."/>
            <person name="Chovatia M."/>
            <person name="Grimwood J."/>
            <person name="Jenkins J.W."/>
            <person name="Jueterbock A."/>
            <person name="Mraz A."/>
            <person name="Stam W.T."/>
            <person name="Tice H."/>
            <person name="Bornberg-Bauer E."/>
            <person name="Green P.J."/>
            <person name="Pearson G.A."/>
            <person name="Procaccini G."/>
            <person name="Duarte C.M."/>
            <person name="Schmutz J."/>
            <person name="Reusch T.B.H."/>
            <person name="Van de Peer Y."/>
        </authorList>
    </citation>
    <scope>NUCLEOTIDE SEQUENCE [LARGE SCALE GENOMIC DNA]</scope>
    <source>
        <strain evidence="8">cv. Finnish</strain>
    </source>
</reference>
<dbReference type="InterPro" id="IPR027417">
    <property type="entry name" value="P-loop_NTPase"/>
</dbReference>
<dbReference type="GO" id="GO:0016787">
    <property type="term" value="F:hydrolase activity"/>
    <property type="evidence" value="ECO:0007669"/>
    <property type="project" value="UniProtKB-UniRule"/>
</dbReference>
<dbReference type="OrthoDB" id="3156807at2759"/>
<dbReference type="STRING" id="29655.A0A0K9Q153"/>
<feature type="binding site" evidence="5">
    <location>
        <begin position="428"/>
        <end position="435"/>
    </location>
    <ligand>
        <name>ATP</name>
        <dbReference type="ChEBI" id="CHEBI:30616"/>
    </ligand>
</feature>
<protein>
    <recommendedName>
        <fullName evidence="6">UvrD-like helicase ATP-binding domain-containing protein</fullName>
    </recommendedName>
</protein>
<evidence type="ECO:0000256" key="4">
    <source>
        <dbReference type="ARBA" id="ARBA00022840"/>
    </source>
</evidence>
<dbReference type="CDD" id="cd18808">
    <property type="entry name" value="SF1_C_Upf1"/>
    <property type="match status" value="1"/>
</dbReference>
<evidence type="ECO:0000313" key="8">
    <source>
        <dbReference type="Proteomes" id="UP000036987"/>
    </source>
</evidence>
<dbReference type="GO" id="GO:0005524">
    <property type="term" value="F:ATP binding"/>
    <property type="evidence" value="ECO:0007669"/>
    <property type="project" value="UniProtKB-UniRule"/>
</dbReference>
<dbReference type="InterPro" id="IPR041679">
    <property type="entry name" value="DNA2/NAM7-like_C"/>
</dbReference>
<evidence type="ECO:0000256" key="3">
    <source>
        <dbReference type="ARBA" id="ARBA00022806"/>
    </source>
</evidence>
<evidence type="ECO:0000256" key="2">
    <source>
        <dbReference type="ARBA" id="ARBA00022801"/>
    </source>
</evidence>
<dbReference type="PROSITE" id="PS51198">
    <property type="entry name" value="UVRD_HELICASE_ATP_BIND"/>
    <property type="match status" value="1"/>
</dbReference>
<proteinExistence type="predicted"/>
<evidence type="ECO:0000313" key="7">
    <source>
        <dbReference type="EMBL" id="KMZ74180.1"/>
    </source>
</evidence>
<dbReference type="OMA" id="TENYVCA"/>
<dbReference type="Pfam" id="PF13361">
    <property type="entry name" value="UvrD_C"/>
    <property type="match status" value="1"/>
</dbReference>
<dbReference type="InterPro" id="IPR014017">
    <property type="entry name" value="DNA_helicase_UvrD-like_C"/>
</dbReference>
<keyword evidence="3 5" id="KW-0347">Helicase</keyword>
<keyword evidence="4 5" id="KW-0067">ATP-binding</keyword>
<dbReference type="Proteomes" id="UP000036987">
    <property type="component" value="Unassembled WGS sequence"/>
</dbReference>
<evidence type="ECO:0000256" key="1">
    <source>
        <dbReference type="ARBA" id="ARBA00022741"/>
    </source>
</evidence>
<keyword evidence="2 5" id="KW-0378">Hydrolase</keyword>
<dbReference type="InterPro" id="IPR047187">
    <property type="entry name" value="SF1_C_Upf1"/>
</dbReference>
<dbReference type="Pfam" id="PF13087">
    <property type="entry name" value="AAA_12"/>
    <property type="match status" value="1"/>
</dbReference>
<gene>
    <name evidence="7" type="ORF">ZOSMA_133G00300</name>
</gene>
<dbReference type="InterPro" id="IPR014016">
    <property type="entry name" value="UvrD-like_ATP-bd"/>
</dbReference>
<keyword evidence="1 5" id="KW-0547">Nucleotide-binding</keyword>